<name>A0A0X3NU45_SCHSO</name>
<evidence type="ECO:0000256" key="2">
    <source>
        <dbReference type="ARBA" id="ARBA00033306"/>
    </source>
</evidence>
<gene>
    <name evidence="3" type="primary">FLTOP</name>
    <name evidence="3" type="ORF">TR104339</name>
</gene>
<dbReference type="EMBL" id="GEEE01020127">
    <property type="protein sequence ID" value="JAP43098.1"/>
    <property type="molecule type" value="Transcribed_RNA"/>
</dbReference>
<proteinExistence type="inferred from homology"/>
<evidence type="ECO:0000256" key="1">
    <source>
        <dbReference type="ARBA" id="ARBA00009887"/>
    </source>
</evidence>
<reference evidence="3" key="1">
    <citation type="submission" date="2016-01" db="EMBL/GenBank/DDBJ databases">
        <title>Reference transcriptome for the parasite Schistocephalus solidus: insights into the molecular evolution of parasitism.</title>
        <authorList>
            <person name="Hebert F.O."/>
            <person name="Grambauer S."/>
            <person name="Barber I."/>
            <person name="Landry C.R."/>
            <person name="Aubin-Horth N."/>
        </authorList>
    </citation>
    <scope>NUCLEOTIDE SEQUENCE</scope>
</reference>
<evidence type="ECO:0000313" key="3">
    <source>
        <dbReference type="EMBL" id="JAP43098.1"/>
    </source>
</evidence>
<sequence length="149" mass="16795">NHSVGGISSRGGNLNCPFFFSSMSKNYCAEQYEDAFHARTLQFFGPTKDLPDHANHRTAPSRFIANDRGHLNERQDRHPGRNPFGNFVGNWDTPCHHPGNHVDNVINRSKPGIQYLQKQRELYNAAISANEAKNDRLTAEALKKEAAIH</sequence>
<organism evidence="3">
    <name type="scientific">Schistocephalus solidus</name>
    <name type="common">Tapeworm</name>
    <dbReference type="NCBI Taxonomy" id="70667"/>
    <lineage>
        <taxon>Eukaryota</taxon>
        <taxon>Metazoa</taxon>
        <taxon>Spiralia</taxon>
        <taxon>Lophotrochozoa</taxon>
        <taxon>Platyhelminthes</taxon>
        <taxon>Cestoda</taxon>
        <taxon>Eucestoda</taxon>
        <taxon>Diphyllobothriidea</taxon>
        <taxon>Diphyllobothriidae</taxon>
        <taxon>Schistocephalus</taxon>
    </lineage>
</organism>
<protein>
    <recommendedName>
        <fullName evidence="2">Cilia- and flagella-associated protein 126</fullName>
    </recommendedName>
</protein>
<feature type="non-terminal residue" evidence="3">
    <location>
        <position position="1"/>
    </location>
</feature>
<dbReference type="PANTHER" id="PTHR34639:SF1">
    <property type="entry name" value="PROTEIN FLATTOP"/>
    <property type="match status" value="1"/>
</dbReference>
<dbReference type="GO" id="GO:0036064">
    <property type="term" value="C:ciliary basal body"/>
    <property type="evidence" value="ECO:0007669"/>
    <property type="project" value="TreeGrafter"/>
</dbReference>
<accession>A0A0X3NU45</accession>
<dbReference type="CDD" id="cd23705">
    <property type="entry name" value="Flattop"/>
    <property type="match status" value="1"/>
</dbReference>
<dbReference type="Pfam" id="PF22611">
    <property type="entry name" value="CFAP126"/>
    <property type="match status" value="1"/>
</dbReference>
<dbReference type="GO" id="GO:0044782">
    <property type="term" value="P:cilium organization"/>
    <property type="evidence" value="ECO:0007669"/>
    <property type="project" value="TreeGrafter"/>
</dbReference>
<comment type="similarity">
    <text evidence="1">Belongs to the Flattop family.</text>
</comment>
<dbReference type="InterPro" id="IPR038797">
    <property type="entry name" value="Fltp"/>
</dbReference>
<dbReference type="PANTHER" id="PTHR34639">
    <property type="entry name" value="PROTEIN FLATTOP"/>
    <property type="match status" value="1"/>
</dbReference>
<dbReference type="AlphaFoldDB" id="A0A0X3NU45"/>